<feature type="transmembrane region" description="Helical" evidence="1">
    <location>
        <begin position="385"/>
        <end position="405"/>
    </location>
</feature>
<organism evidence="2 3">
    <name type="scientific">Actinoplanes sandaracinus</name>
    <dbReference type="NCBI Taxonomy" id="3045177"/>
    <lineage>
        <taxon>Bacteria</taxon>
        <taxon>Bacillati</taxon>
        <taxon>Actinomycetota</taxon>
        <taxon>Actinomycetes</taxon>
        <taxon>Micromonosporales</taxon>
        <taxon>Micromonosporaceae</taxon>
        <taxon>Actinoplanes</taxon>
    </lineage>
</organism>
<feature type="transmembrane region" description="Helical" evidence="1">
    <location>
        <begin position="236"/>
        <end position="257"/>
    </location>
</feature>
<evidence type="ECO:0000313" key="2">
    <source>
        <dbReference type="EMBL" id="MDI6098681.1"/>
    </source>
</evidence>
<proteinExistence type="predicted"/>
<evidence type="ECO:0000313" key="3">
    <source>
        <dbReference type="Proteomes" id="UP001241758"/>
    </source>
</evidence>
<comment type="caution">
    <text evidence="2">The sequence shown here is derived from an EMBL/GenBank/DDBJ whole genome shotgun (WGS) entry which is preliminary data.</text>
</comment>
<feature type="transmembrane region" description="Helical" evidence="1">
    <location>
        <begin position="119"/>
        <end position="145"/>
    </location>
</feature>
<feature type="transmembrane region" description="Helical" evidence="1">
    <location>
        <begin position="452"/>
        <end position="472"/>
    </location>
</feature>
<gene>
    <name evidence="2" type="ORF">QLQ12_08710</name>
</gene>
<feature type="transmembrane region" description="Helical" evidence="1">
    <location>
        <begin position="342"/>
        <end position="364"/>
    </location>
</feature>
<dbReference type="Proteomes" id="UP001241758">
    <property type="component" value="Unassembled WGS sequence"/>
</dbReference>
<keyword evidence="1" id="KW-0472">Membrane</keyword>
<feature type="transmembrane region" description="Helical" evidence="1">
    <location>
        <begin position="492"/>
        <end position="515"/>
    </location>
</feature>
<feature type="transmembrane region" description="Helical" evidence="1">
    <location>
        <begin position="77"/>
        <end position="98"/>
    </location>
</feature>
<keyword evidence="1" id="KW-1133">Transmembrane helix</keyword>
<keyword evidence="1" id="KW-0812">Transmembrane</keyword>
<dbReference type="EMBL" id="JASCTH010000004">
    <property type="protein sequence ID" value="MDI6098681.1"/>
    <property type="molecule type" value="Genomic_DNA"/>
</dbReference>
<feature type="transmembrane region" description="Helical" evidence="1">
    <location>
        <begin position="151"/>
        <end position="176"/>
    </location>
</feature>
<protein>
    <submittedName>
        <fullName evidence="2">ABC transporter permease</fullName>
    </submittedName>
</protein>
<sequence length="522" mass="54261">MTGTLRLLRLVLRRDRFVMPLWVLGLGLLPYTYVTGFDTLFATVRERSDYARLSAGNAGFVALYGPLHGDSIGELTVWRGGFVPVLVGLAALLTVIRHTRADEETGRLELIRATVVGRFAPLAAALLATVAASTVMGVVVAVTLIGKGLPAGGSVALGVVFAVSGWVFAGVGAVAAQLSSSARTARSIAVLVLGGAYVLRLGGDISALGSGRLEWLAWLSPIGWAHRVFPFGTDDWWLALPAVALTVITVAASAYLLTRRDVGGGLLAGRLGPATAAASLRSPVALAWRLHRGLLFGWTAGFAALGLIFGLVGDSAVQIAEDSAGVGEMFGRLGGADTMSDAYFGTIAQVCGVIAACYAVQAALRMRDEEQSGHAEALLSTDVSRWAWAAGHLLFTLLGPAAALLAEGLFAGLVQGDNGRVLRSAMAQLPAVWVLAGVTMLLVGVLPRQAALAWAAVTGCLVLMLAGPLLELDQWVLDVSPFTHVPHLSADFTAVPLMMLTLVAAALASAGLLALHRRDIPA</sequence>
<reference evidence="2 3" key="1">
    <citation type="submission" date="2023-05" db="EMBL/GenBank/DDBJ databases">
        <title>Actinoplanes sp. NEAU-A12 genome sequencing.</title>
        <authorList>
            <person name="Wang Z.-S."/>
        </authorList>
    </citation>
    <scope>NUCLEOTIDE SEQUENCE [LARGE SCALE GENOMIC DNA]</scope>
    <source>
        <strain evidence="2 3">NEAU-A12</strain>
    </source>
</reference>
<keyword evidence="3" id="KW-1185">Reference proteome</keyword>
<feature type="transmembrane region" description="Helical" evidence="1">
    <location>
        <begin position="293"/>
        <end position="312"/>
    </location>
</feature>
<accession>A0ABT6WG22</accession>
<evidence type="ECO:0000256" key="1">
    <source>
        <dbReference type="SAM" id="Phobius"/>
    </source>
</evidence>
<name>A0ABT6WG22_9ACTN</name>
<feature type="transmembrane region" description="Helical" evidence="1">
    <location>
        <begin position="188"/>
        <end position="209"/>
    </location>
</feature>
<feature type="transmembrane region" description="Helical" evidence="1">
    <location>
        <begin position="21"/>
        <end position="44"/>
    </location>
</feature>
<feature type="transmembrane region" description="Helical" evidence="1">
    <location>
        <begin position="425"/>
        <end position="445"/>
    </location>
</feature>
<dbReference type="RefSeq" id="WP_282758459.1">
    <property type="nucleotide sequence ID" value="NZ_JASCTH010000004.1"/>
</dbReference>